<dbReference type="CDD" id="cd06261">
    <property type="entry name" value="TM_PBP2"/>
    <property type="match status" value="1"/>
</dbReference>
<dbReference type="PANTHER" id="PTHR42929:SF5">
    <property type="entry name" value="ABC TRANSPORTER PERMEASE PROTEIN"/>
    <property type="match status" value="1"/>
</dbReference>
<dbReference type="PROSITE" id="PS50928">
    <property type="entry name" value="ABC_TM1"/>
    <property type="match status" value="1"/>
</dbReference>
<protein>
    <submittedName>
        <fullName evidence="10">ABC transporter permease</fullName>
    </submittedName>
</protein>
<dbReference type="Pfam" id="PF00528">
    <property type="entry name" value="BPD_transp_1"/>
    <property type="match status" value="1"/>
</dbReference>
<keyword evidence="4" id="KW-1003">Cell membrane</keyword>
<feature type="transmembrane region" description="Helical" evidence="8">
    <location>
        <begin position="118"/>
        <end position="142"/>
    </location>
</feature>
<sequence>MSKASMAGKVAGASAPAPGLAAPRQRAAAWSPAKGGLLLLALPLAMLALFFLLPLLVVLGQSFTAPAGPFDSYVRLAGDSALRNALTYTFQTAAIVTLAALVLSYPVAFLISRAQGRWLVIGMVFVLVPFWTSAVIRSYAWLVLLQRRGVLNEMMLALGLIDRPLRLTNTDIGTHVAMVQIMLPFMILPLLSAMRGIDASVLRAAAILGANPWRQFLHVYLPLSMPGVGAGCVLVFISTLGFYITPALLGGSSQMIAVAIEQQVSRLLDWPLASALATLLLVLTCLLFMLYERLNRRLAGAGEAR</sequence>
<comment type="caution">
    <text evidence="10">The sequence shown here is derived from an EMBL/GenBank/DDBJ whole genome shotgun (WGS) entry which is preliminary data.</text>
</comment>
<feature type="transmembrane region" description="Helical" evidence="8">
    <location>
        <begin position="272"/>
        <end position="291"/>
    </location>
</feature>
<keyword evidence="7 8" id="KW-0472">Membrane</keyword>
<dbReference type="RefSeq" id="WP_247030040.1">
    <property type="nucleotide sequence ID" value="NZ_JALKCH010000009.1"/>
</dbReference>
<comment type="similarity">
    <text evidence="2">Belongs to the binding-protein-dependent transport system permease family. CysTW subfamily.</text>
</comment>
<evidence type="ECO:0000256" key="7">
    <source>
        <dbReference type="ARBA" id="ARBA00023136"/>
    </source>
</evidence>
<proteinExistence type="inferred from homology"/>
<feature type="domain" description="ABC transmembrane type-1" evidence="9">
    <location>
        <begin position="86"/>
        <end position="291"/>
    </location>
</feature>
<dbReference type="Gene3D" id="1.10.3720.10">
    <property type="entry name" value="MetI-like"/>
    <property type="match status" value="1"/>
</dbReference>
<feature type="transmembrane region" description="Helical" evidence="8">
    <location>
        <begin position="36"/>
        <end position="59"/>
    </location>
</feature>
<evidence type="ECO:0000256" key="2">
    <source>
        <dbReference type="ARBA" id="ARBA00007069"/>
    </source>
</evidence>
<evidence type="ECO:0000256" key="8">
    <source>
        <dbReference type="RuleBase" id="RU363032"/>
    </source>
</evidence>
<evidence type="ECO:0000256" key="4">
    <source>
        <dbReference type="ARBA" id="ARBA00022475"/>
    </source>
</evidence>
<reference evidence="10 11" key="1">
    <citation type="submission" date="2022-04" db="EMBL/GenBank/DDBJ databases">
        <authorList>
            <person name="Grouzdev D.S."/>
            <person name="Pantiukh K.S."/>
            <person name="Krutkina M.S."/>
        </authorList>
    </citation>
    <scope>NUCLEOTIDE SEQUENCE [LARGE SCALE GENOMIC DNA]</scope>
    <source>
        <strain evidence="10 11">6x-1</strain>
    </source>
</reference>
<dbReference type="EMBL" id="JALKCH010000009">
    <property type="protein sequence ID" value="MCK0198140.1"/>
    <property type="molecule type" value="Genomic_DNA"/>
</dbReference>
<feature type="transmembrane region" description="Helical" evidence="8">
    <location>
        <begin position="219"/>
        <end position="244"/>
    </location>
</feature>
<comment type="subcellular location">
    <subcellularLocation>
        <location evidence="1 8">Cell membrane</location>
        <topology evidence="1 8">Multi-pass membrane protein</topology>
    </subcellularLocation>
</comment>
<evidence type="ECO:0000259" key="9">
    <source>
        <dbReference type="PROSITE" id="PS50928"/>
    </source>
</evidence>
<evidence type="ECO:0000313" key="11">
    <source>
        <dbReference type="Proteomes" id="UP001203284"/>
    </source>
</evidence>
<evidence type="ECO:0000256" key="3">
    <source>
        <dbReference type="ARBA" id="ARBA00022448"/>
    </source>
</evidence>
<dbReference type="Proteomes" id="UP001203284">
    <property type="component" value="Unassembled WGS sequence"/>
</dbReference>
<keyword evidence="3 8" id="KW-0813">Transport</keyword>
<dbReference type="InterPro" id="IPR035906">
    <property type="entry name" value="MetI-like_sf"/>
</dbReference>
<accession>A0ABT0DDW2</accession>
<dbReference type="SUPFAM" id="SSF161098">
    <property type="entry name" value="MetI-like"/>
    <property type="match status" value="1"/>
</dbReference>
<feature type="transmembrane region" description="Helical" evidence="8">
    <location>
        <begin position="88"/>
        <end position="111"/>
    </location>
</feature>
<dbReference type="PANTHER" id="PTHR42929">
    <property type="entry name" value="INNER MEMBRANE ABC TRANSPORTER PERMEASE PROTEIN YDCU-RELATED-RELATED"/>
    <property type="match status" value="1"/>
</dbReference>
<keyword evidence="6 8" id="KW-1133">Transmembrane helix</keyword>
<evidence type="ECO:0000256" key="5">
    <source>
        <dbReference type="ARBA" id="ARBA00022692"/>
    </source>
</evidence>
<evidence type="ECO:0000313" key="10">
    <source>
        <dbReference type="EMBL" id="MCK0198140.1"/>
    </source>
</evidence>
<evidence type="ECO:0000256" key="6">
    <source>
        <dbReference type="ARBA" id="ARBA00022989"/>
    </source>
</evidence>
<gene>
    <name evidence="10" type="ORF">MWN34_14595</name>
</gene>
<evidence type="ECO:0000256" key="1">
    <source>
        <dbReference type="ARBA" id="ARBA00004651"/>
    </source>
</evidence>
<dbReference type="InterPro" id="IPR000515">
    <property type="entry name" value="MetI-like"/>
</dbReference>
<keyword evidence="5 8" id="KW-0812">Transmembrane</keyword>
<name>A0ABT0DDW2_9HYPH</name>
<feature type="transmembrane region" description="Helical" evidence="8">
    <location>
        <begin position="172"/>
        <end position="193"/>
    </location>
</feature>
<keyword evidence="11" id="KW-1185">Reference proteome</keyword>
<organism evidence="10 11">
    <name type="scientific">Ancylobacter crimeensis</name>
    <dbReference type="NCBI Taxonomy" id="2579147"/>
    <lineage>
        <taxon>Bacteria</taxon>
        <taxon>Pseudomonadati</taxon>
        <taxon>Pseudomonadota</taxon>
        <taxon>Alphaproteobacteria</taxon>
        <taxon>Hyphomicrobiales</taxon>
        <taxon>Xanthobacteraceae</taxon>
        <taxon>Ancylobacter</taxon>
    </lineage>
</organism>